<reference evidence="1" key="1">
    <citation type="submission" date="2018-03" db="EMBL/GenBank/DDBJ databases">
        <authorList>
            <person name="Guldener U."/>
        </authorList>
    </citation>
    <scope>NUCLEOTIDE SEQUENCE</scope>
</reference>
<organism evidence="1 2">
    <name type="scientific">Cephalotrichum gorgonifer</name>
    <dbReference type="NCBI Taxonomy" id="2041049"/>
    <lineage>
        <taxon>Eukaryota</taxon>
        <taxon>Fungi</taxon>
        <taxon>Dikarya</taxon>
        <taxon>Ascomycota</taxon>
        <taxon>Pezizomycotina</taxon>
        <taxon>Sordariomycetes</taxon>
        <taxon>Hypocreomycetidae</taxon>
        <taxon>Microascales</taxon>
        <taxon>Microascaceae</taxon>
        <taxon>Cephalotrichum</taxon>
    </lineage>
</organism>
<dbReference type="EMBL" id="ONZQ02000004">
    <property type="protein sequence ID" value="SPO01025.1"/>
    <property type="molecule type" value="Genomic_DNA"/>
</dbReference>
<evidence type="ECO:0000313" key="2">
    <source>
        <dbReference type="Proteomes" id="UP001187682"/>
    </source>
</evidence>
<name>A0AAE8MUS3_9PEZI</name>
<evidence type="ECO:0000313" key="1">
    <source>
        <dbReference type="EMBL" id="SPO01025.1"/>
    </source>
</evidence>
<protein>
    <submittedName>
        <fullName evidence="1">Uncharacterized protein</fullName>
    </submittedName>
</protein>
<comment type="caution">
    <text evidence="1">The sequence shown here is derived from an EMBL/GenBank/DDBJ whole genome shotgun (WGS) entry which is preliminary data.</text>
</comment>
<sequence length="82" mass="9264">MSPQRVRTPRRVSIVTLSGWEDPSLTLPFPIPIPIPILNTPGGNRLIQIPAHREHGALEALCRLDQGTYIPKLERYREVVSQ</sequence>
<accession>A0AAE8MUS3</accession>
<gene>
    <name evidence="1" type="ORF">DNG_03773</name>
</gene>
<keyword evidence="2" id="KW-1185">Reference proteome</keyword>
<dbReference type="AlphaFoldDB" id="A0AAE8MUS3"/>
<dbReference type="Proteomes" id="UP001187682">
    <property type="component" value="Unassembled WGS sequence"/>
</dbReference>
<proteinExistence type="predicted"/>